<dbReference type="Proteomes" id="UP001161757">
    <property type="component" value="Unassembled WGS sequence"/>
</dbReference>
<evidence type="ECO:0000256" key="3">
    <source>
        <dbReference type="ARBA" id="ARBA00022691"/>
    </source>
</evidence>
<reference evidence="6" key="1">
    <citation type="submission" date="2023-01" db="EMBL/GenBank/DDBJ databases">
        <title>Exophiala dermititidis isolated from Cystic Fibrosis Patient.</title>
        <authorList>
            <person name="Kurbessoian T."/>
            <person name="Crocker A."/>
            <person name="Murante D."/>
            <person name="Hogan D.A."/>
            <person name="Stajich J.E."/>
        </authorList>
    </citation>
    <scope>NUCLEOTIDE SEQUENCE</scope>
    <source>
        <strain evidence="6">Ex8</strain>
    </source>
</reference>
<dbReference type="EMBL" id="JAJGCB010000003">
    <property type="protein sequence ID" value="KAJ8993751.1"/>
    <property type="molecule type" value="Genomic_DNA"/>
</dbReference>
<dbReference type="PANTHER" id="PTHR35897:SF1">
    <property type="entry name" value="METHYLTRANSFERASE AUSD"/>
    <property type="match status" value="1"/>
</dbReference>
<gene>
    <name evidence="6" type="ORF">HRR80_002257</name>
</gene>
<keyword evidence="3" id="KW-0949">S-adenosyl-L-methionine</keyword>
<comment type="pathway">
    <text evidence="1">Secondary metabolite biosynthesis.</text>
</comment>
<evidence type="ECO:0000313" key="7">
    <source>
        <dbReference type="Proteomes" id="UP001161757"/>
    </source>
</evidence>
<protein>
    <recommendedName>
        <fullName evidence="8">Methyltransferase domain-containing protein</fullName>
    </recommendedName>
</protein>
<evidence type="ECO:0000256" key="1">
    <source>
        <dbReference type="ARBA" id="ARBA00005179"/>
    </source>
</evidence>
<sequence>MSSTLQDPNQSDQPTPPPPSSSASSASSPSRPEKLYQATLKTIPPAMSALLAEYSGIPPQEQKAHITTVRDRAYATHPYPCLGRWRFLELDLADHPLYRSEILPALSSSESGTSQTRNTTDGSSTAAGRTTIDFLSNSIFLDLGCCLGQDIRKLIHDGADATRLMGADLNPEFIEIGYSLFRDRDRFPWEDHFIAPADVFDFSPSSELSRRCDGRVGILHCTAVFHLFGLDEQKMVARRCLRLVLGSGYGNHASETEKGEGEGRGTTKKALICGGQAGHIRAGEYAREPNKKSRYRHNEQSWRQMWEEVVAEDDGAWKDRVVKVDVHAVMEERTFGDGEGQSWNQNQSSGGAGGVEGRPLDSPTNSVANNTQRQIGSVEDGFRWMKWWAWLEFR</sequence>
<feature type="compositionally biased region" description="Polar residues" evidence="5">
    <location>
        <begin position="362"/>
        <end position="373"/>
    </location>
</feature>
<dbReference type="PANTHER" id="PTHR35897">
    <property type="entry name" value="METHYLTRANSFERASE AUSD"/>
    <property type="match status" value="1"/>
</dbReference>
<evidence type="ECO:0000256" key="5">
    <source>
        <dbReference type="SAM" id="MobiDB-lite"/>
    </source>
</evidence>
<dbReference type="Gene3D" id="3.40.50.150">
    <property type="entry name" value="Vaccinia Virus protein VP39"/>
    <property type="match status" value="1"/>
</dbReference>
<comment type="caution">
    <text evidence="6">The sequence shown here is derived from an EMBL/GenBank/DDBJ whole genome shotgun (WGS) entry which is preliminary data.</text>
</comment>
<dbReference type="GO" id="GO:0016740">
    <property type="term" value="F:transferase activity"/>
    <property type="evidence" value="ECO:0007669"/>
    <property type="project" value="UniProtKB-KW"/>
</dbReference>
<evidence type="ECO:0000256" key="2">
    <source>
        <dbReference type="ARBA" id="ARBA00022679"/>
    </source>
</evidence>
<name>A0AAN6J0M6_EXODE</name>
<dbReference type="InterPro" id="IPR029063">
    <property type="entry name" value="SAM-dependent_MTases_sf"/>
</dbReference>
<organism evidence="6 7">
    <name type="scientific">Exophiala dermatitidis</name>
    <name type="common">Black yeast-like fungus</name>
    <name type="synonym">Wangiella dermatitidis</name>
    <dbReference type="NCBI Taxonomy" id="5970"/>
    <lineage>
        <taxon>Eukaryota</taxon>
        <taxon>Fungi</taxon>
        <taxon>Dikarya</taxon>
        <taxon>Ascomycota</taxon>
        <taxon>Pezizomycotina</taxon>
        <taxon>Eurotiomycetes</taxon>
        <taxon>Chaetothyriomycetidae</taxon>
        <taxon>Chaetothyriales</taxon>
        <taxon>Herpotrichiellaceae</taxon>
        <taxon>Exophiala</taxon>
    </lineage>
</organism>
<dbReference type="InterPro" id="IPR051654">
    <property type="entry name" value="Meroterpenoid_MTases"/>
</dbReference>
<accession>A0AAN6J0M6</accession>
<keyword evidence="2" id="KW-0808">Transferase</keyword>
<evidence type="ECO:0000256" key="4">
    <source>
        <dbReference type="ARBA" id="ARBA00038314"/>
    </source>
</evidence>
<dbReference type="AlphaFoldDB" id="A0AAN6J0M6"/>
<dbReference type="SUPFAM" id="SSF53335">
    <property type="entry name" value="S-adenosyl-L-methionine-dependent methyltransferases"/>
    <property type="match status" value="1"/>
</dbReference>
<feature type="region of interest" description="Disordered" evidence="5">
    <location>
        <begin position="1"/>
        <end position="33"/>
    </location>
</feature>
<feature type="compositionally biased region" description="Low complexity" evidence="5">
    <location>
        <begin position="21"/>
        <end position="30"/>
    </location>
</feature>
<evidence type="ECO:0000313" key="6">
    <source>
        <dbReference type="EMBL" id="KAJ8993751.1"/>
    </source>
</evidence>
<evidence type="ECO:0008006" key="8">
    <source>
        <dbReference type="Google" id="ProtNLM"/>
    </source>
</evidence>
<feature type="compositionally biased region" description="Polar residues" evidence="5">
    <location>
        <begin position="1"/>
        <end position="13"/>
    </location>
</feature>
<feature type="region of interest" description="Disordered" evidence="5">
    <location>
        <begin position="335"/>
        <end position="373"/>
    </location>
</feature>
<comment type="similarity">
    <text evidence="4">Belongs to the class I-like SAM-binding methyltransferase superfamily.</text>
</comment>
<proteinExistence type="inferred from homology"/>